<accession>A0ABS8WZA2</accession>
<sequence>IFKYVLAFLDNFALRRRCGSLALALANASTSPGSLYPTPSAWYLWTIGADLRHEDPLPTSFHFLLHGTCETQALTCGTHVTYFSSGRLL</sequence>
<feature type="non-terminal residue" evidence="1">
    <location>
        <position position="1"/>
    </location>
</feature>
<dbReference type="EMBL" id="JACEIK010016079">
    <property type="protein sequence ID" value="MCE3217181.1"/>
    <property type="molecule type" value="Genomic_DNA"/>
</dbReference>
<comment type="caution">
    <text evidence="1">The sequence shown here is derived from an EMBL/GenBank/DDBJ whole genome shotgun (WGS) entry which is preliminary data.</text>
</comment>
<evidence type="ECO:0000313" key="1">
    <source>
        <dbReference type="EMBL" id="MCE3217181.1"/>
    </source>
</evidence>
<proteinExistence type="predicted"/>
<dbReference type="Proteomes" id="UP000823775">
    <property type="component" value="Unassembled WGS sequence"/>
</dbReference>
<gene>
    <name evidence="1" type="ORF">HAX54_010900</name>
</gene>
<evidence type="ECO:0000313" key="2">
    <source>
        <dbReference type="Proteomes" id="UP000823775"/>
    </source>
</evidence>
<name>A0ABS8WZA2_DATST</name>
<keyword evidence="2" id="KW-1185">Reference proteome</keyword>
<reference evidence="1 2" key="1">
    <citation type="journal article" date="2021" name="BMC Genomics">
        <title>Datura genome reveals duplications of psychoactive alkaloid biosynthetic genes and high mutation rate following tissue culture.</title>
        <authorList>
            <person name="Rajewski A."/>
            <person name="Carter-House D."/>
            <person name="Stajich J."/>
            <person name="Litt A."/>
        </authorList>
    </citation>
    <scope>NUCLEOTIDE SEQUENCE [LARGE SCALE GENOMIC DNA]</scope>
    <source>
        <strain evidence="1">AR-01</strain>
    </source>
</reference>
<organism evidence="1 2">
    <name type="scientific">Datura stramonium</name>
    <name type="common">Jimsonweed</name>
    <name type="synonym">Common thornapple</name>
    <dbReference type="NCBI Taxonomy" id="4076"/>
    <lineage>
        <taxon>Eukaryota</taxon>
        <taxon>Viridiplantae</taxon>
        <taxon>Streptophyta</taxon>
        <taxon>Embryophyta</taxon>
        <taxon>Tracheophyta</taxon>
        <taxon>Spermatophyta</taxon>
        <taxon>Magnoliopsida</taxon>
        <taxon>eudicotyledons</taxon>
        <taxon>Gunneridae</taxon>
        <taxon>Pentapetalae</taxon>
        <taxon>asterids</taxon>
        <taxon>lamiids</taxon>
        <taxon>Solanales</taxon>
        <taxon>Solanaceae</taxon>
        <taxon>Solanoideae</taxon>
        <taxon>Datureae</taxon>
        <taxon>Datura</taxon>
    </lineage>
</organism>
<protein>
    <submittedName>
        <fullName evidence="1">Uncharacterized protein</fullName>
    </submittedName>
</protein>